<proteinExistence type="predicted"/>
<accession>A0A803M1M5</accession>
<dbReference type="EnsemblPlants" id="AUR62021857-RA">
    <property type="protein sequence ID" value="AUR62021857-RA:cds"/>
    <property type="gene ID" value="AUR62021857"/>
</dbReference>
<dbReference type="Gramene" id="AUR62021857-RA">
    <property type="protein sequence ID" value="AUR62021857-RA:cds"/>
    <property type="gene ID" value="AUR62021857"/>
</dbReference>
<dbReference type="PANTHER" id="PTHR36393:SF1">
    <property type="entry name" value="SULFATE ADENYLYLTRANSFERASE SUBUNIT"/>
    <property type="match status" value="1"/>
</dbReference>
<sequence length="123" mass="13592">MTQLLNLSLLPSKTPALSSLISSSRHQNFAALSLQLRCNGRFSCLFSDNRKQYLVAAKGDLLLAVIINPLLFALRSTKNGFTYVTSMITGRSFTGNDAQFEEMKLEAAQSSAKERITKKWGSD</sequence>
<evidence type="ECO:0000313" key="1">
    <source>
        <dbReference type="EnsemblPlants" id="AUR62021857-RA:cds"/>
    </source>
</evidence>
<reference evidence="1" key="1">
    <citation type="journal article" date="2017" name="Nature">
        <title>The genome of Chenopodium quinoa.</title>
        <authorList>
            <person name="Jarvis D.E."/>
            <person name="Ho Y.S."/>
            <person name="Lightfoot D.J."/>
            <person name="Schmoeckel S.M."/>
            <person name="Li B."/>
            <person name="Borm T.J.A."/>
            <person name="Ohyanagi H."/>
            <person name="Mineta K."/>
            <person name="Michell C.T."/>
            <person name="Saber N."/>
            <person name="Kharbatia N.M."/>
            <person name="Rupper R.R."/>
            <person name="Sharp A.R."/>
            <person name="Dally N."/>
            <person name="Boughton B.A."/>
            <person name="Woo Y.H."/>
            <person name="Gao G."/>
            <person name="Schijlen E.G.W.M."/>
            <person name="Guo X."/>
            <person name="Momin A.A."/>
            <person name="Negrao S."/>
            <person name="Al-Babili S."/>
            <person name="Gehring C."/>
            <person name="Roessner U."/>
            <person name="Jung C."/>
            <person name="Murphy K."/>
            <person name="Arold S.T."/>
            <person name="Gojobori T."/>
            <person name="van der Linden C.G."/>
            <person name="van Loo E.N."/>
            <person name="Jellen E.N."/>
            <person name="Maughan P.J."/>
            <person name="Tester M."/>
        </authorList>
    </citation>
    <scope>NUCLEOTIDE SEQUENCE [LARGE SCALE GENOMIC DNA]</scope>
    <source>
        <strain evidence="1">cv. PI 614886</strain>
    </source>
</reference>
<dbReference type="PANTHER" id="PTHR36393">
    <property type="entry name" value="SULFATE ADENYLYLTRANSFERASE SUBUNIT"/>
    <property type="match status" value="1"/>
</dbReference>
<protein>
    <submittedName>
        <fullName evidence="1">Uncharacterized protein</fullName>
    </submittedName>
</protein>
<name>A0A803M1M5_CHEQI</name>
<dbReference type="AlphaFoldDB" id="A0A803M1M5"/>
<keyword evidence="2" id="KW-1185">Reference proteome</keyword>
<dbReference type="Proteomes" id="UP000596660">
    <property type="component" value="Unplaced"/>
</dbReference>
<organism evidence="1 2">
    <name type="scientific">Chenopodium quinoa</name>
    <name type="common">Quinoa</name>
    <dbReference type="NCBI Taxonomy" id="63459"/>
    <lineage>
        <taxon>Eukaryota</taxon>
        <taxon>Viridiplantae</taxon>
        <taxon>Streptophyta</taxon>
        <taxon>Embryophyta</taxon>
        <taxon>Tracheophyta</taxon>
        <taxon>Spermatophyta</taxon>
        <taxon>Magnoliopsida</taxon>
        <taxon>eudicotyledons</taxon>
        <taxon>Gunneridae</taxon>
        <taxon>Pentapetalae</taxon>
        <taxon>Caryophyllales</taxon>
        <taxon>Chenopodiaceae</taxon>
        <taxon>Chenopodioideae</taxon>
        <taxon>Atripliceae</taxon>
        <taxon>Chenopodium</taxon>
    </lineage>
</organism>
<reference evidence="1" key="2">
    <citation type="submission" date="2021-03" db="UniProtKB">
        <authorList>
            <consortium name="EnsemblPlants"/>
        </authorList>
    </citation>
    <scope>IDENTIFICATION</scope>
</reference>
<evidence type="ECO:0000313" key="2">
    <source>
        <dbReference type="Proteomes" id="UP000596660"/>
    </source>
</evidence>